<dbReference type="RefSeq" id="WP_149751641.1">
    <property type="nucleotide sequence ID" value="NZ_VUJW01000010.1"/>
</dbReference>
<sequence>MDWLRALQGCRERRTPCVLVTVTDVRGHAPREAGAKLVVTADETWGSVGGGNLEEAAVRRARGLLRGLELTGAAAPVTERHTLSDKVPVEHGVQCCGGEVTLLLEPMGVRPAVAVFGMGHVGYEIALLLSRHELELHLVDSRADQLDGSRLAPVQAGPADVQVHRVPVLPELVVAELPAGTHVLVLTHDHAEDLAILDALLRSPVPATIGLIGSAAKWTRFRRKLAELGHAPDVLDRVRTPIGDPAVTGVEGKTPAAIAVSVTVELLALIGASEISTLER</sequence>
<dbReference type="NCBIfam" id="TIGR02964">
    <property type="entry name" value="xanthine_xdhC"/>
    <property type="match status" value="1"/>
</dbReference>
<dbReference type="InterPro" id="IPR003777">
    <property type="entry name" value="XdhC_CoxI"/>
</dbReference>
<feature type="domain" description="XdhC Rossmann" evidence="2">
    <location>
        <begin position="113"/>
        <end position="266"/>
    </location>
</feature>
<dbReference type="Pfam" id="PF13478">
    <property type="entry name" value="XdhC_C"/>
    <property type="match status" value="1"/>
</dbReference>
<keyword evidence="4" id="KW-1185">Reference proteome</keyword>
<accession>A0A5B1LZE8</accession>
<dbReference type="InterPro" id="IPR027051">
    <property type="entry name" value="XdhC_Rossmann_dom"/>
</dbReference>
<dbReference type="Proteomes" id="UP000324351">
    <property type="component" value="Unassembled WGS sequence"/>
</dbReference>
<feature type="domain" description="XdhC- CoxI" evidence="1">
    <location>
        <begin position="11"/>
        <end position="66"/>
    </location>
</feature>
<gene>
    <name evidence="3" type="primary">xdhC</name>
    <name evidence="3" type="ORF">F0U47_16945</name>
</gene>
<dbReference type="EMBL" id="VUJW01000010">
    <property type="protein sequence ID" value="KAA1426022.1"/>
    <property type="molecule type" value="Genomic_DNA"/>
</dbReference>
<evidence type="ECO:0000259" key="2">
    <source>
        <dbReference type="Pfam" id="PF13478"/>
    </source>
</evidence>
<evidence type="ECO:0000313" key="3">
    <source>
        <dbReference type="EMBL" id="KAA1426022.1"/>
    </source>
</evidence>
<dbReference type="InterPro" id="IPR036291">
    <property type="entry name" value="NAD(P)-bd_dom_sf"/>
</dbReference>
<dbReference type="SUPFAM" id="SSF51735">
    <property type="entry name" value="NAD(P)-binding Rossmann-fold domains"/>
    <property type="match status" value="1"/>
</dbReference>
<dbReference type="PANTHER" id="PTHR30388">
    <property type="entry name" value="ALDEHYDE OXIDOREDUCTASE MOLYBDENUM COFACTOR ASSEMBLY PROTEIN"/>
    <property type="match status" value="1"/>
</dbReference>
<reference evidence="3 4" key="2">
    <citation type="submission" date="2019-09" db="EMBL/GenBank/DDBJ databases">
        <authorList>
            <person name="Jin C."/>
        </authorList>
    </citation>
    <scope>NUCLEOTIDE SEQUENCE [LARGE SCALE GENOMIC DNA]</scope>
    <source>
        <strain evidence="3 4">BN140041</strain>
    </source>
</reference>
<evidence type="ECO:0000259" key="1">
    <source>
        <dbReference type="Pfam" id="PF02625"/>
    </source>
</evidence>
<dbReference type="Pfam" id="PF02625">
    <property type="entry name" value="XdhC_CoxI"/>
    <property type="match status" value="1"/>
</dbReference>
<name>A0A5B1LZE8_9ACTN</name>
<dbReference type="InterPro" id="IPR014308">
    <property type="entry name" value="Xanthine_DH_XdhC"/>
</dbReference>
<dbReference type="Gene3D" id="3.40.50.720">
    <property type="entry name" value="NAD(P)-binding Rossmann-like Domain"/>
    <property type="match status" value="1"/>
</dbReference>
<dbReference type="AlphaFoldDB" id="A0A5B1LZE8"/>
<dbReference type="InterPro" id="IPR052698">
    <property type="entry name" value="MoCofactor_Util/Proc"/>
</dbReference>
<comment type="caution">
    <text evidence="3">The sequence shown here is derived from an EMBL/GenBank/DDBJ whole genome shotgun (WGS) entry which is preliminary data.</text>
</comment>
<reference evidence="3 4" key="1">
    <citation type="submission" date="2019-09" db="EMBL/GenBank/DDBJ databases">
        <title>Nocardioides panacisoli sp. nov., isolated from the soil of a ginseng field.</title>
        <authorList>
            <person name="Cho C."/>
        </authorList>
    </citation>
    <scope>NUCLEOTIDE SEQUENCE [LARGE SCALE GENOMIC DNA]</scope>
    <source>
        <strain evidence="3 4">BN140041</strain>
    </source>
</reference>
<proteinExistence type="predicted"/>
<organism evidence="3 4">
    <name type="scientific">Nocardioides antri</name>
    <dbReference type="NCBI Taxonomy" id="2607659"/>
    <lineage>
        <taxon>Bacteria</taxon>
        <taxon>Bacillati</taxon>
        <taxon>Actinomycetota</taxon>
        <taxon>Actinomycetes</taxon>
        <taxon>Propionibacteriales</taxon>
        <taxon>Nocardioidaceae</taxon>
        <taxon>Nocardioides</taxon>
    </lineage>
</organism>
<evidence type="ECO:0000313" key="4">
    <source>
        <dbReference type="Proteomes" id="UP000324351"/>
    </source>
</evidence>
<dbReference type="PANTHER" id="PTHR30388:SF6">
    <property type="entry name" value="XANTHINE DEHYDROGENASE SUBUNIT A-RELATED"/>
    <property type="match status" value="1"/>
</dbReference>
<protein>
    <submittedName>
        <fullName evidence="3">Xanthine dehydrogenase accessory protein XdhC</fullName>
    </submittedName>
</protein>